<feature type="domain" description="Rhodanese" evidence="2">
    <location>
        <begin position="60"/>
        <end position="139"/>
    </location>
</feature>
<accession>A0ABP9RU46</accession>
<evidence type="ECO:0000313" key="4">
    <source>
        <dbReference type="Proteomes" id="UP001501600"/>
    </source>
</evidence>
<dbReference type="CDD" id="cd00158">
    <property type="entry name" value="RHOD"/>
    <property type="match status" value="1"/>
</dbReference>
<evidence type="ECO:0000256" key="1">
    <source>
        <dbReference type="SAM" id="SignalP"/>
    </source>
</evidence>
<reference evidence="4" key="1">
    <citation type="journal article" date="2019" name="Int. J. Syst. Evol. Microbiol.">
        <title>The Global Catalogue of Microorganisms (GCM) 10K type strain sequencing project: providing services to taxonomists for standard genome sequencing and annotation.</title>
        <authorList>
            <consortium name="The Broad Institute Genomics Platform"/>
            <consortium name="The Broad Institute Genome Sequencing Center for Infectious Disease"/>
            <person name="Wu L."/>
            <person name="Ma J."/>
        </authorList>
    </citation>
    <scope>NUCLEOTIDE SEQUENCE [LARGE SCALE GENOMIC DNA]</scope>
    <source>
        <strain evidence="4">JCM 18720</strain>
    </source>
</reference>
<dbReference type="PANTHER" id="PTHR45431:SF3">
    <property type="entry name" value="RHODANESE-LIKE DOMAIN-CONTAINING PROTEIN 15, CHLOROPLASTIC"/>
    <property type="match status" value="1"/>
</dbReference>
<evidence type="ECO:0000313" key="3">
    <source>
        <dbReference type="EMBL" id="GAA5185977.1"/>
    </source>
</evidence>
<protein>
    <recommendedName>
        <fullName evidence="2">Rhodanese domain-containing protein</fullName>
    </recommendedName>
</protein>
<dbReference type="InterPro" id="IPR052367">
    <property type="entry name" value="Thiosulfate_ST/Rhodanese-like"/>
</dbReference>
<dbReference type="Proteomes" id="UP001501600">
    <property type="component" value="Unassembled WGS sequence"/>
</dbReference>
<dbReference type="Pfam" id="PF00581">
    <property type="entry name" value="Rhodanese"/>
    <property type="match status" value="1"/>
</dbReference>
<evidence type="ECO:0000259" key="2">
    <source>
        <dbReference type="PROSITE" id="PS50206"/>
    </source>
</evidence>
<dbReference type="InterPro" id="IPR036873">
    <property type="entry name" value="Rhodanese-like_dom_sf"/>
</dbReference>
<proteinExistence type="predicted"/>
<organism evidence="3 4">
    <name type="scientific">Ferrimonas gelatinilytica</name>
    <dbReference type="NCBI Taxonomy" id="1255257"/>
    <lineage>
        <taxon>Bacteria</taxon>
        <taxon>Pseudomonadati</taxon>
        <taxon>Pseudomonadota</taxon>
        <taxon>Gammaproteobacteria</taxon>
        <taxon>Alteromonadales</taxon>
        <taxon>Ferrimonadaceae</taxon>
        <taxon>Ferrimonas</taxon>
    </lineage>
</organism>
<feature type="signal peptide" evidence="1">
    <location>
        <begin position="1"/>
        <end position="26"/>
    </location>
</feature>
<keyword evidence="4" id="KW-1185">Reference proteome</keyword>
<dbReference type="SUPFAM" id="SSF52821">
    <property type="entry name" value="Rhodanese/Cell cycle control phosphatase"/>
    <property type="match status" value="1"/>
</dbReference>
<dbReference type="SMART" id="SM00450">
    <property type="entry name" value="RHOD"/>
    <property type="match status" value="1"/>
</dbReference>
<name>A0ABP9RU46_9GAMM</name>
<dbReference type="InterPro" id="IPR001763">
    <property type="entry name" value="Rhodanese-like_dom"/>
</dbReference>
<gene>
    <name evidence="3" type="ORF">GCM10025772_00510</name>
</gene>
<dbReference type="EMBL" id="BAABLF010000001">
    <property type="protein sequence ID" value="GAA5185977.1"/>
    <property type="molecule type" value="Genomic_DNA"/>
</dbReference>
<dbReference type="RefSeq" id="WP_345315024.1">
    <property type="nucleotide sequence ID" value="NZ_BAABLF010000001.1"/>
</dbReference>
<dbReference type="Gene3D" id="3.40.250.10">
    <property type="entry name" value="Rhodanese-like domain"/>
    <property type="match status" value="1"/>
</dbReference>
<dbReference type="PANTHER" id="PTHR45431">
    <property type="entry name" value="RHODANESE-LIKE DOMAIN-CONTAINING PROTEIN 15, CHLOROPLASTIC"/>
    <property type="match status" value="1"/>
</dbReference>
<dbReference type="PROSITE" id="PS50206">
    <property type="entry name" value="RHODANESE_3"/>
    <property type="match status" value="1"/>
</dbReference>
<comment type="caution">
    <text evidence="3">The sequence shown here is derived from an EMBL/GenBank/DDBJ whole genome shotgun (WGS) entry which is preliminary data.</text>
</comment>
<feature type="chain" id="PRO_5045630999" description="Rhodanese domain-containing protein" evidence="1">
    <location>
        <begin position="27"/>
        <end position="145"/>
    </location>
</feature>
<sequence length="145" mass="15162">MLNKHLTQGALALLMATGALLPSALALPLAQGEVDSAATEASTPAPAPAAQAARQAWQWIQQGAVVIDVRSDEEFAQGHLSGAKHIPYDRIGEQIGGLSLSPDQPIVVYCRSGRRSGIAQATLEAMGYSQVHNGGGLETLRAERP</sequence>
<keyword evidence="1" id="KW-0732">Signal</keyword>